<dbReference type="EMBL" id="MU004198">
    <property type="protein sequence ID" value="KAF2490008.1"/>
    <property type="molecule type" value="Genomic_DNA"/>
</dbReference>
<gene>
    <name evidence="2" type="ORF">BU16DRAFT_544352</name>
</gene>
<name>A0A6A6QC37_9PEZI</name>
<organism evidence="2 3">
    <name type="scientific">Lophium mytilinum</name>
    <dbReference type="NCBI Taxonomy" id="390894"/>
    <lineage>
        <taxon>Eukaryota</taxon>
        <taxon>Fungi</taxon>
        <taxon>Dikarya</taxon>
        <taxon>Ascomycota</taxon>
        <taxon>Pezizomycotina</taxon>
        <taxon>Dothideomycetes</taxon>
        <taxon>Pleosporomycetidae</taxon>
        <taxon>Mytilinidiales</taxon>
        <taxon>Mytilinidiaceae</taxon>
        <taxon>Lophium</taxon>
    </lineage>
</organism>
<dbReference type="AlphaFoldDB" id="A0A6A6QC37"/>
<keyword evidence="3" id="KW-1185">Reference proteome</keyword>
<evidence type="ECO:0000256" key="1">
    <source>
        <dbReference type="SAM" id="MobiDB-lite"/>
    </source>
</evidence>
<feature type="region of interest" description="Disordered" evidence="1">
    <location>
        <begin position="1"/>
        <end position="30"/>
    </location>
</feature>
<feature type="compositionally biased region" description="Basic and acidic residues" evidence="1">
    <location>
        <begin position="1"/>
        <end position="11"/>
    </location>
</feature>
<reference evidence="2" key="1">
    <citation type="journal article" date="2020" name="Stud. Mycol.">
        <title>101 Dothideomycetes genomes: a test case for predicting lifestyles and emergence of pathogens.</title>
        <authorList>
            <person name="Haridas S."/>
            <person name="Albert R."/>
            <person name="Binder M."/>
            <person name="Bloem J."/>
            <person name="Labutti K."/>
            <person name="Salamov A."/>
            <person name="Andreopoulos B."/>
            <person name="Baker S."/>
            <person name="Barry K."/>
            <person name="Bills G."/>
            <person name="Bluhm B."/>
            <person name="Cannon C."/>
            <person name="Castanera R."/>
            <person name="Culley D."/>
            <person name="Daum C."/>
            <person name="Ezra D."/>
            <person name="Gonzalez J."/>
            <person name="Henrissat B."/>
            <person name="Kuo A."/>
            <person name="Liang C."/>
            <person name="Lipzen A."/>
            <person name="Lutzoni F."/>
            <person name="Magnuson J."/>
            <person name="Mondo S."/>
            <person name="Nolan M."/>
            <person name="Ohm R."/>
            <person name="Pangilinan J."/>
            <person name="Park H.-J."/>
            <person name="Ramirez L."/>
            <person name="Alfaro M."/>
            <person name="Sun H."/>
            <person name="Tritt A."/>
            <person name="Yoshinaga Y."/>
            <person name="Zwiers L.-H."/>
            <person name="Turgeon B."/>
            <person name="Goodwin S."/>
            <person name="Spatafora J."/>
            <person name="Crous P."/>
            <person name="Grigoriev I."/>
        </authorList>
    </citation>
    <scope>NUCLEOTIDE SEQUENCE</scope>
    <source>
        <strain evidence="2">CBS 269.34</strain>
    </source>
</reference>
<dbReference type="Proteomes" id="UP000799750">
    <property type="component" value="Unassembled WGS sequence"/>
</dbReference>
<evidence type="ECO:0000313" key="3">
    <source>
        <dbReference type="Proteomes" id="UP000799750"/>
    </source>
</evidence>
<proteinExistence type="predicted"/>
<protein>
    <submittedName>
        <fullName evidence="2">Uncharacterized protein</fullName>
    </submittedName>
</protein>
<feature type="compositionally biased region" description="Low complexity" evidence="1">
    <location>
        <begin position="12"/>
        <end position="23"/>
    </location>
</feature>
<sequence>MPPNLRPRDLSTSKTSMSRSSATMEGRLPAPAQRMSATPLKITYADEFIDYDASGIRTIRVGKEDIAIFVQPAGKMIYAIANAIHPADVQAFLNLSARTWRLYGIQSTLKEAQNRYEEQNIAGFIIPTVKFLVIDFPRKFPGQHVRDLPDVDRKAVWKSHWNQDPMGIAMAMFAPIANAIDFERVYNYANYPGLPQCDLKNLHAVRVMFLNKYLYIMEHAYDRVILRRDSAEERDLLCKEWRAYRSHPVLRSTVVSLAKLPVRPMPNDRSRPAIVADSSGVRGDFVDFNV</sequence>
<accession>A0A6A6QC37</accession>
<evidence type="ECO:0000313" key="2">
    <source>
        <dbReference type="EMBL" id="KAF2490008.1"/>
    </source>
</evidence>